<dbReference type="PANTHER" id="PTHR34218">
    <property type="entry name" value="PEPTIDASE S45 PENICILLIN AMIDASE"/>
    <property type="match status" value="1"/>
</dbReference>
<reference evidence="1" key="1">
    <citation type="submission" date="2022-09" db="EMBL/GenBank/DDBJ databases">
        <title>Comparative genomics and taxonomic characterization of three novel marine species of genus Reichenbachiella exhibiting antioxidant and polysaccharide degradation activities.</title>
        <authorList>
            <person name="Muhammad N."/>
            <person name="Lee Y.-J."/>
            <person name="Ko J."/>
            <person name="Kim S.-G."/>
        </authorList>
    </citation>
    <scope>NUCLEOTIDE SEQUENCE</scope>
    <source>
        <strain evidence="1">BKB1-1</strain>
    </source>
</reference>
<sequence length="560" mass="63147">MDQLPAAAFIGSNSWVLGPTKTKSGRAILANDPHIGYSQPAVWYEAHIEAPGFSLYGFHLAGFPFAVIGHNRRMATGMTMFENDDIDLYFEKISKSDTSRYIQDGISKVLTYRQETIIVKDSSDILLNVRSTAHGPIMNQALGLSDSIPPVTMMWTYLQLPSDELEVLYKLQRAKGIHEARNQIAKIHAPGLNMMYADVGGNYARWSAATLTHRSQSATPKLIMDGSDSKNDPLGYYDFSYNPKSENAPWGYAYSANNQPDSIHGISHPGYYLPEDRANRIIELLDQDKKWDVKGTQAMMLDYQSNTAMSINQSILQSLDYGHLKEPVHQSVLDLLKDWDGNFKEDDPIGTVFNKLIFKIQQLAMQDELGKESFEAYLKTHVMKRSLEPLIANDSSVWWDDVTTEEKESRTDIITEAFISGIQELQTQLGDQVSDWQWGKVHQLEHQHVFGKVALLRGIFNVGPFEVSGSNEVINNYLFSLNEMGEAHVHAGPSTRRIVDFADVEKNSWSILPTGNSGNIFSPHYEDQAKMYVQGKFRRMLMNKKEIKSISKAPLILVPK</sequence>
<proteinExistence type="predicted"/>
<dbReference type="InterPro" id="IPR002692">
    <property type="entry name" value="S45"/>
</dbReference>
<dbReference type="InterPro" id="IPR043147">
    <property type="entry name" value="Penicillin_amidase_A-knob"/>
</dbReference>
<dbReference type="Gene3D" id="2.30.120.10">
    <property type="match status" value="1"/>
</dbReference>
<accession>A0ABY6CSB9</accession>
<organism evidence="1 2">
    <name type="scientific">Reichenbachiella agarivorans</name>
    <dbReference type="NCBI Taxonomy" id="2979464"/>
    <lineage>
        <taxon>Bacteria</taxon>
        <taxon>Pseudomonadati</taxon>
        <taxon>Bacteroidota</taxon>
        <taxon>Cytophagia</taxon>
        <taxon>Cytophagales</taxon>
        <taxon>Reichenbachiellaceae</taxon>
        <taxon>Reichenbachiella</taxon>
    </lineage>
</organism>
<dbReference type="Gene3D" id="1.10.1400.10">
    <property type="match status" value="1"/>
</dbReference>
<dbReference type="Gene3D" id="3.60.20.10">
    <property type="entry name" value="Glutamine Phosphoribosylpyrophosphate, subunit 1, domain 1"/>
    <property type="match status" value="1"/>
</dbReference>
<protein>
    <submittedName>
        <fullName evidence="1">Penicillin acylase family protein</fullName>
    </submittedName>
</protein>
<keyword evidence="2" id="KW-1185">Reference proteome</keyword>
<dbReference type="Pfam" id="PF01804">
    <property type="entry name" value="Penicil_amidase"/>
    <property type="match status" value="1"/>
</dbReference>
<gene>
    <name evidence="1" type="ORF">N6H18_05540</name>
</gene>
<dbReference type="InterPro" id="IPR043146">
    <property type="entry name" value="Penicillin_amidase_N_B-knob"/>
</dbReference>
<name>A0ABY6CSB9_9BACT</name>
<dbReference type="SUPFAM" id="SSF56235">
    <property type="entry name" value="N-terminal nucleophile aminohydrolases (Ntn hydrolases)"/>
    <property type="match status" value="1"/>
</dbReference>
<dbReference type="RefSeq" id="WP_262310843.1">
    <property type="nucleotide sequence ID" value="NZ_CP106679.1"/>
</dbReference>
<evidence type="ECO:0000313" key="1">
    <source>
        <dbReference type="EMBL" id="UXP33414.1"/>
    </source>
</evidence>
<dbReference type="PANTHER" id="PTHR34218:SF5">
    <property type="entry name" value="PENICILLIN ACYLASE FAMILY PROTEIN"/>
    <property type="match status" value="1"/>
</dbReference>
<dbReference type="EMBL" id="CP106679">
    <property type="protein sequence ID" value="UXP33414.1"/>
    <property type="molecule type" value="Genomic_DNA"/>
</dbReference>
<dbReference type="Proteomes" id="UP001065174">
    <property type="component" value="Chromosome"/>
</dbReference>
<dbReference type="InterPro" id="IPR029055">
    <property type="entry name" value="Ntn_hydrolases_N"/>
</dbReference>
<dbReference type="CDD" id="cd03747">
    <property type="entry name" value="Ntn_PGA_like"/>
    <property type="match status" value="1"/>
</dbReference>
<evidence type="ECO:0000313" key="2">
    <source>
        <dbReference type="Proteomes" id="UP001065174"/>
    </source>
</evidence>